<dbReference type="Proteomes" id="UP000218767">
    <property type="component" value="Unassembled WGS sequence"/>
</dbReference>
<dbReference type="GO" id="GO:0046872">
    <property type="term" value="F:metal ion binding"/>
    <property type="evidence" value="ECO:0007669"/>
    <property type="project" value="UniProtKB-KW"/>
</dbReference>
<comment type="caution">
    <text evidence="5">The sequence shown here is derived from an EMBL/GenBank/DDBJ whole genome shotgun (WGS) entry which is preliminary data.</text>
</comment>
<protein>
    <submittedName>
        <fullName evidence="5">Haloacid dehalogenase</fullName>
    </submittedName>
</protein>
<proteinExistence type="inferred from homology"/>
<dbReference type="InterPro" id="IPR006439">
    <property type="entry name" value="HAD-SF_hydro_IA"/>
</dbReference>
<keyword evidence="3" id="KW-0479">Metal-binding</keyword>
<dbReference type="PRINTS" id="PR00413">
    <property type="entry name" value="HADHALOGNASE"/>
</dbReference>
<dbReference type="NCBIfam" id="TIGR01509">
    <property type="entry name" value="HAD-SF-IA-v3"/>
    <property type="match status" value="1"/>
</dbReference>
<keyword evidence="4" id="KW-0460">Magnesium</keyword>
<dbReference type="InterPro" id="IPR051600">
    <property type="entry name" value="Beta-PGM-like"/>
</dbReference>
<dbReference type="Gene3D" id="3.40.50.1000">
    <property type="entry name" value="HAD superfamily/HAD-like"/>
    <property type="match status" value="1"/>
</dbReference>
<comment type="similarity">
    <text evidence="2">Belongs to the HAD-like hydrolase superfamily. CbbY/CbbZ/Gph/YieH family.</text>
</comment>
<dbReference type="Gene3D" id="1.10.150.240">
    <property type="entry name" value="Putative phosphatase, domain 2"/>
    <property type="match status" value="1"/>
</dbReference>
<name>A0A2A4X8K8_9GAMM</name>
<dbReference type="EMBL" id="NVUL01000032">
    <property type="protein sequence ID" value="PCI78459.1"/>
    <property type="molecule type" value="Genomic_DNA"/>
</dbReference>
<evidence type="ECO:0000256" key="4">
    <source>
        <dbReference type="ARBA" id="ARBA00022842"/>
    </source>
</evidence>
<dbReference type="AlphaFoldDB" id="A0A2A4X8K8"/>
<dbReference type="PANTHER" id="PTHR46193:SF10">
    <property type="entry name" value="6-PHOSPHOGLUCONATE PHOSPHATASE"/>
    <property type="match status" value="1"/>
</dbReference>
<dbReference type="InterPro" id="IPR023214">
    <property type="entry name" value="HAD_sf"/>
</dbReference>
<dbReference type="GO" id="GO:0003824">
    <property type="term" value="F:catalytic activity"/>
    <property type="evidence" value="ECO:0007669"/>
    <property type="project" value="UniProtKB-ARBA"/>
</dbReference>
<dbReference type="Pfam" id="PF13419">
    <property type="entry name" value="HAD_2"/>
    <property type="match status" value="1"/>
</dbReference>
<comment type="cofactor">
    <cofactor evidence="1">
        <name>Mg(2+)</name>
        <dbReference type="ChEBI" id="CHEBI:18420"/>
    </cofactor>
</comment>
<dbReference type="InterPro" id="IPR023198">
    <property type="entry name" value="PGP-like_dom2"/>
</dbReference>
<organism evidence="5 6">
    <name type="scientific">SAR86 cluster bacterium</name>
    <dbReference type="NCBI Taxonomy" id="2030880"/>
    <lineage>
        <taxon>Bacteria</taxon>
        <taxon>Pseudomonadati</taxon>
        <taxon>Pseudomonadota</taxon>
        <taxon>Gammaproteobacteria</taxon>
        <taxon>SAR86 cluster</taxon>
    </lineage>
</organism>
<dbReference type="SUPFAM" id="SSF56784">
    <property type="entry name" value="HAD-like"/>
    <property type="match status" value="1"/>
</dbReference>
<dbReference type="SFLD" id="SFLDS00003">
    <property type="entry name" value="Haloacid_Dehalogenase"/>
    <property type="match status" value="1"/>
</dbReference>
<evidence type="ECO:0000313" key="6">
    <source>
        <dbReference type="Proteomes" id="UP000218767"/>
    </source>
</evidence>
<evidence type="ECO:0000256" key="1">
    <source>
        <dbReference type="ARBA" id="ARBA00001946"/>
    </source>
</evidence>
<evidence type="ECO:0000256" key="3">
    <source>
        <dbReference type="ARBA" id="ARBA00022723"/>
    </source>
</evidence>
<dbReference type="PANTHER" id="PTHR46193">
    <property type="entry name" value="6-PHOSPHOGLUCONATE PHOSPHATASE"/>
    <property type="match status" value="1"/>
</dbReference>
<sequence length="209" mass="23325">MTDCLLFDCDGTLVDSERLCNIGLVHKFKELGVLLEADELVLRFRGWKLALILENLATEHSVDLPKDFVPSYRSLVAELFESELKPIEGIEYALKNIPQPKAVVSSGPMQKIQQALRVTGLSKHFGENLYSSYDIGIWKPDPGVYRYASRDMGFNDDQCAVVDDGPIGVEAGCSAGMKTYFYNRFNESCSFPAAISFNSMHELPSIIEN</sequence>
<reference evidence="6" key="1">
    <citation type="submission" date="2017-08" db="EMBL/GenBank/DDBJ databases">
        <title>A dynamic microbial community with high functional redundancy inhabits the cold, oxic subseafloor aquifer.</title>
        <authorList>
            <person name="Tully B.J."/>
            <person name="Wheat C.G."/>
            <person name="Glazer B.T."/>
            <person name="Huber J.A."/>
        </authorList>
    </citation>
    <scope>NUCLEOTIDE SEQUENCE [LARGE SCALE GENOMIC DNA]</scope>
</reference>
<gene>
    <name evidence="5" type="ORF">COB20_06710</name>
</gene>
<evidence type="ECO:0000313" key="5">
    <source>
        <dbReference type="EMBL" id="PCI78459.1"/>
    </source>
</evidence>
<dbReference type="InterPro" id="IPR036412">
    <property type="entry name" value="HAD-like_sf"/>
</dbReference>
<evidence type="ECO:0000256" key="2">
    <source>
        <dbReference type="ARBA" id="ARBA00006171"/>
    </source>
</evidence>
<accession>A0A2A4X8K8</accession>
<dbReference type="SFLD" id="SFLDG01129">
    <property type="entry name" value="C1.5:_HAD__Beta-PGM__Phosphata"/>
    <property type="match status" value="1"/>
</dbReference>
<dbReference type="InterPro" id="IPR041492">
    <property type="entry name" value="HAD_2"/>
</dbReference>